<feature type="compositionally biased region" description="Gly residues" evidence="1">
    <location>
        <begin position="143"/>
        <end position="162"/>
    </location>
</feature>
<dbReference type="AlphaFoldDB" id="A0AA39XCA9"/>
<organism evidence="3 4">
    <name type="scientific">Bombardia bombarda</name>
    <dbReference type="NCBI Taxonomy" id="252184"/>
    <lineage>
        <taxon>Eukaryota</taxon>
        <taxon>Fungi</taxon>
        <taxon>Dikarya</taxon>
        <taxon>Ascomycota</taxon>
        <taxon>Pezizomycotina</taxon>
        <taxon>Sordariomycetes</taxon>
        <taxon>Sordariomycetidae</taxon>
        <taxon>Sordariales</taxon>
        <taxon>Lasiosphaeriaceae</taxon>
        <taxon>Bombardia</taxon>
    </lineage>
</organism>
<accession>A0AA39XCA9</accession>
<sequence length="306" mass="31491">MAHTTFLRLLCLGTILLTNPVLVPALAQDNNATDGSSSRSTSNSTGSTAATAVVTRVVQIFYIGEQVHDGQPYTLAHRDSGAVVAINDDLTTYVVTTTRLDQQQHWPKPSATDSVSVSDTNTISPGSTTPTTLPTSWSRKHGGGSGSGSGGPPFGTGTGTGTGTSPFFSLGNATGQPSTITQGPATFMYTGTRNWPNHTIINQCSLNGTAAAACNITHVGSLWYAKDPRWNGTYSTYSYDWTSGDRFGFAPVTITEGVGMLSATGTPTASGGGVANGAGGSVRDGRRLGMAMAMVGGVVGVVVLCW</sequence>
<keyword evidence="2" id="KW-0732">Signal</keyword>
<protein>
    <submittedName>
        <fullName evidence="3">Uncharacterized protein</fullName>
    </submittedName>
</protein>
<name>A0AA39XCA9_9PEZI</name>
<reference evidence="3" key="1">
    <citation type="submission" date="2023-06" db="EMBL/GenBank/DDBJ databases">
        <title>Genome-scale phylogeny and comparative genomics of the fungal order Sordariales.</title>
        <authorList>
            <consortium name="Lawrence Berkeley National Laboratory"/>
            <person name="Hensen N."/>
            <person name="Bonometti L."/>
            <person name="Westerberg I."/>
            <person name="Brannstrom I.O."/>
            <person name="Guillou S."/>
            <person name="Cros-Aarteil S."/>
            <person name="Calhoun S."/>
            <person name="Haridas S."/>
            <person name="Kuo A."/>
            <person name="Mondo S."/>
            <person name="Pangilinan J."/>
            <person name="Riley R."/>
            <person name="LaButti K."/>
            <person name="Andreopoulos B."/>
            <person name="Lipzen A."/>
            <person name="Chen C."/>
            <person name="Yanf M."/>
            <person name="Daum C."/>
            <person name="Ng V."/>
            <person name="Clum A."/>
            <person name="Steindorff A."/>
            <person name="Ohm R."/>
            <person name="Martin F."/>
            <person name="Silar P."/>
            <person name="Natvig D."/>
            <person name="Lalanne C."/>
            <person name="Gautier V."/>
            <person name="Ament-velasquez S.L."/>
            <person name="Kruys A."/>
            <person name="Hutchinson M.I."/>
            <person name="Powell A.J."/>
            <person name="Barry K."/>
            <person name="Miller A.N."/>
            <person name="Grigoriev I.V."/>
            <person name="Debuchy R."/>
            <person name="Gladieux P."/>
            <person name="Thoren M.H."/>
            <person name="Johannesson H."/>
        </authorList>
    </citation>
    <scope>NUCLEOTIDE SEQUENCE</scope>
    <source>
        <strain evidence="3">SMH3391-2</strain>
    </source>
</reference>
<feature type="compositionally biased region" description="Polar residues" evidence="1">
    <location>
        <begin position="171"/>
        <end position="181"/>
    </location>
</feature>
<feature type="signal peptide" evidence="2">
    <location>
        <begin position="1"/>
        <end position="27"/>
    </location>
</feature>
<feature type="chain" id="PRO_5041416491" evidence="2">
    <location>
        <begin position="28"/>
        <end position="306"/>
    </location>
</feature>
<evidence type="ECO:0000313" key="3">
    <source>
        <dbReference type="EMBL" id="KAK0630822.1"/>
    </source>
</evidence>
<gene>
    <name evidence="3" type="ORF">B0T17DRAFT_507258</name>
</gene>
<evidence type="ECO:0000256" key="1">
    <source>
        <dbReference type="SAM" id="MobiDB-lite"/>
    </source>
</evidence>
<feature type="region of interest" description="Disordered" evidence="1">
    <location>
        <begin position="30"/>
        <end position="49"/>
    </location>
</feature>
<comment type="caution">
    <text evidence="3">The sequence shown here is derived from an EMBL/GenBank/DDBJ whole genome shotgun (WGS) entry which is preliminary data.</text>
</comment>
<feature type="compositionally biased region" description="Low complexity" evidence="1">
    <location>
        <begin position="31"/>
        <end position="49"/>
    </location>
</feature>
<dbReference type="EMBL" id="JAULSR010000002">
    <property type="protein sequence ID" value="KAK0630822.1"/>
    <property type="molecule type" value="Genomic_DNA"/>
</dbReference>
<feature type="region of interest" description="Disordered" evidence="1">
    <location>
        <begin position="101"/>
        <end position="181"/>
    </location>
</feature>
<evidence type="ECO:0000313" key="4">
    <source>
        <dbReference type="Proteomes" id="UP001174934"/>
    </source>
</evidence>
<dbReference type="Proteomes" id="UP001174934">
    <property type="component" value="Unassembled WGS sequence"/>
</dbReference>
<keyword evidence="4" id="KW-1185">Reference proteome</keyword>
<evidence type="ECO:0000256" key="2">
    <source>
        <dbReference type="SAM" id="SignalP"/>
    </source>
</evidence>
<feature type="compositionally biased region" description="Low complexity" evidence="1">
    <location>
        <begin position="120"/>
        <end position="136"/>
    </location>
</feature>
<feature type="compositionally biased region" description="Polar residues" evidence="1">
    <location>
        <begin position="101"/>
        <end position="119"/>
    </location>
</feature>
<proteinExistence type="predicted"/>